<dbReference type="AlphaFoldDB" id="A0A645ILU8"/>
<dbReference type="Pfam" id="PF08481">
    <property type="entry name" value="GBS_Bsp-like"/>
    <property type="match status" value="1"/>
</dbReference>
<organism evidence="1">
    <name type="scientific">bioreactor metagenome</name>
    <dbReference type="NCBI Taxonomy" id="1076179"/>
    <lineage>
        <taxon>unclassified sequences</taxon>
        <taxon>metagenomes</taxon>
        <taxon>ecological metagenomes</taxon>
    </lineage>
</organism>
<dbReference type="Gene3D" id="2.60.40.3760">
    <property type="match status" value="1"/>
</dbReference>
<comment type="caution">
    <text evidence="1">The sequence shown here is derived from an EMBL/GenBank/DDBJ whole genome shotgun (WGS) entry which is preliminary data.</text>
</comment>
<gene>
    <name evidence="1" type="ORF">SDC9_199924</name>
</gene>
<reference evidence="1" key="1">
    <citation type="submission" date="2019-08" db="EMBL/GenBank/DDBJ databases">
        <authorList>
            <person name="Kucharzyk K."/>
            <person name="Murdoch R.W."/>
            <person name="Higgins S."/>
            <person name="Loffler F."/>
        </authorList>
    </citation>
    <scope>NUCLEOTIDE SEQUENCE</scope>
</reference>
<accession>A0A645ILU8</accession>
<proteinExistence type="predicted"/>
<evidence type="ECO:0000313" key="1">
    <source>
        <dbReference type="EMBL" id="MPN52268.1"/>
    </source>
</evidence>
<protein>
    <submittedName>
        <fullName evidence="1">Uncharacterized protein</fullName>
    </submittedName>
</protein>
<dbReference type="InterPro" id="IPR013688">
    <property type="entry name" value="GBS_Bsp-like"/>
</dbReference>
<sequence length="82" mass="9278">MAVSDILNVQNNIEAVMLAVWTNEDQSDLQWIQMERKEEGEYCASINIPNFNYKVGEYFVDAYVVDGEGGQYMVGSASNFVE</sequence>
<name>A0A645ILU8_9ZZZZ</name>
<dbReference type="EMBL" id="VSSQ01118207">
    <property type="protein sequence ID" value="MPN52268.1"/>
    <property type="molecule type" value="Genomic_DNA"/>
</dbReference>